<evidence type="ECO:0008006" key="6">
    <source>
        <dbReference type="Google" id="ProtNLM"/>
    </source>
</evidence>
<feature type="compositionally biased region" description="Gly residues" evidence="3">
    <location>
        <begin position="462"/>
        <end position="474"/>
    </location>
</feature>
<evidence type="ECO:0000256" key="2">
    <source>
        <dbReference type="ARBA" id="ARBA00023157"/>
    </source>
</evidence>
<reference evidence="4" key="2">
    <citation type="submission" date="2025-08" db="UniProtKB">
        <authorList>
            <consortium name="Ensembl"/>
        </authorList>
    </citation>
    <scope>IDENTIFICATION</scope>
</reference>
<name>A0A8C0T2X9_CANLF</name>
<proteinExistence type="inferred from homology"/>
<evidence type="ECO:0000256" key="3">
    <source>
        <dbReference type="SAM" id="MobiDB-lite"/>
    </source>
</evidence>
<dbReference type="PANTHER" id="PTHR36869">
    <property type="entry name" value="CHROMOSOME 16 OPEN READING FRAME 46"/>
    <property type="match status" value="1"/>
</dbReference>
<dbReference type="Proteomes" id="UP000694542">
    <property type="component" value="Chromosome 5"/>
</dbReference>
<evidence type="ECO:0000313" key="4">
    <source>
        <dbReference type="Ensembl" id="ENSCAFP00040030282.1"/>
    </source>
</evidence>
<feature type="compositionally biased region" description="Basic and acidic residues" evidence="3">
    <location>
        <begin position="266"/>
        <end position="279"/>
    </location>
</feature>
<dbReference type="InterPro" id="IPR027836">
    <property type="entry name" value="DUF4529"/>
</dbReference>
<feature type="region of interest" description="Disordered" evidence="3">
    <location>
        <begin position="413"/>
        <end position="478"/>
    </location>
</feature>
<dbReference type="InterPro" id="IPR013892">
    <property type="entry name" value="Cyt_c_biogenesis_Cmc1-like"/>
</dbReference>
<evidence type="ECO:0000256" key="1">
    <source>
        <dbReference type="ARBA" id="ARBA00007347"/>
    </source>
</evidence>
<dbReference type="AlphaFoldDB" id="A0A8C0T2X9"/>
<dbReference type="Ensembl" id="ENSCAFT00040034780.1">
    <property type="protein sequence ID" value="ENSCAFP00040030282.1"/>
    <property type="gene ID" value="ENSCAFG00040018802.1"/>
</dbReference>
<dbReference type="Pfam" id="PF08583">
    <property type="entry name" value="Cmc1"/>
    <property type="match status" value="1"/>
</dbReference>
<protein>
    <recommendedName>
        <fullName evidence="6">COX assembly mitochondrial protein</fullName>
    </recommendedName>
</protein>
<feature type="region of interest" description="Disordered" evidence="3">
    <location>
        <begin position="328"/>
        <end position="383"/>
    </location>
</feature>
<dbReference type="Pfam" id="PF15032">
    <property type="entry name" value="DUF4529"/>
    <property type="match status" value="1"/>
</dbReference>
<feature type="compositionally biased region" description="Low complexity" evidence="3">
    <location>
        <begin position="421"/>
        <end position="441"/>
    </location>
</feature>
<evidence type="ECO:0000313" key="5">
    <source>
        <dbReference type="Proteomes" id="UP000694542"/>
    </source>
</evidence>
<feature type="region of interest" description="Disordered" evidence="3">
    <location>
        <begin position="509"/>
        <end position="534"/>
    </location>
</feature>
<organism evidence="4 5">
    <name type="scientific">Canis lupus familiaris</name>
    <name type="common">Dog</name>
    <name type="synonym">Canis familiaris</name>
    <dbReference type="NCBI Taxonomy" id="9615"/>
    <lineage>
        <taxon>Eukaryota</taxon>
        <taxon>Metazoa</taxon>
        <taxon>Chordata</taxon>
        <taxon>Craniata</taxon>
        <taxon>Vertebrata</taxon>
        <taxon>Euteleostomi</taxon>
        <taxon>Mammalia</taxon>
        <taxon>Eutheria</taxon>
        <taxon>Laurasiatheria</taxon>
        <taxon>Carnivora</taxon>
        <taxon>Caniformia</taxon>
        <taxon>Canidae</taxon>
        <taxon>Canis</taxon>
    </lineage>
</organism>
<feature type="region of interest" description="Disordered" evidence="3">
    <location>
        <begin position="266"/>
        <end position="314"/>
    </location>
</feature>
<dbReference type="PANTHER" id="PTHR36869:SF1">
    <property type="entry name" value="CHROMOSOME 16 OPEN READING FRAME 46"/>
    <property type="match status" value="1"/>
</dbReference>
<comment type="similarity">
    <text evidence="1">Belongs to the CMC family.</text>
</comment>
<feature type="compositionally biased region" description="Pro residues" evidence="3">
    <location>
        <begin position="446"/>
        <end position="457"/>
    </location>
</feature>
<accession>A0A8C0T2X9</accession>
<feature type="region of interest" description="Disordered" evidence="3">
    <location>
        <begin position="109"/>
        <end position="152"/>
    </location>
</feature>
<sequence>MDLCQKKETELEISENNEIQSPEETELTYTCSDERSEKNHVCCLLNISDITLEQDEKANEFVIRTGWEEAVQGWGRTFPTACIWPRKKPKKARVGEVASGCLLCGSLSQGSTEARPQAGKLGSGVPAEVGPEKDQGSPSQTQGTPQGPTAASREISKICFPTYSQGEKKSLQIKEFVWCKEDWATTETIRGKDPRSASRGPSISDSLTSRALLVLPPLKASPPNGLDVLGKKSKNFFLQPEEKVLGVEKDECVACTYGLKTVDGKGEKRPVELAKHPKVNDTLPFPPRGLPPHSRARSHAARGSPAAGHRPQSLSAAVPARCAFEATNCSSRRPPAPPPRSSPLDCTLGTGGRVASGRSEARRAPASRLSAANTSSAQPAAAPRPGWLARLAAPRLRGASVPPPALLRSARKWAGRAGPGAHAPQSPRAAGAAGAPRGQPWRAREPSPPGAAPPPASRGPAFGWGGLAGDGGFSRPGAAARRHSILKFFGRCNDLDREMRKCLKNEYMEKRTKSREHGNAMRKRLFNPAEESEK</sequence>
<reference evidence="4" key="1">
    <citation type="submission" date="2018-10" db="EMBL/GenBank/DDBJ databases">
        <title>De novo assembly of a Great Dane genome.</title>
        <authorList>
            <person name="Kidd J.M."/>
            <person name="Pendleton A.L."/>
            <person name="Shen F."/>
            <person name="Emery S."/>
        </authorList>
    </citation>
    <scope>NUCLEOTIDE SEQUENCE [LARGE SCALE GENOMIC DNA]</scope>
    <source>
        <strain evidence="4">Great Dane</strain>
    </source>
</reference>
<feature type="compositionally biased region" description="Basic and acidic residues" evidence="3">
    <location>
        <begin position="509"/>
        <end position="519"/>
    </location>
</feature>
<feature type="compositionally biased region" description="Polar residues" evidence="3">
    <location>
        <begin position="136"/>
        <end position="149"/>
    </location>
</feature>
<feature type="compositionally biased region" description="Low complexity" evidence="3">
    <location>
        <begin position="364"/>
        <end position="383"/>
    </location>
</feature>
<keyword evidence="2" id="KW-1015">Disulfide bond</keyword>